<dbReference type="STRING" id="1798550.A2927_00405"/>
<gene>
    <name evidence="2" type="ORF">A2927_00405</name>
</gene>
<evidence type="ECO:0008006" key="4">
    <source>
        <dbReference type="Google" id="ProtNLM"/>
    </source>
</evidence>
<dbReference type="Proteomes" id="UP000178849">
    <property type="component" value="Unassembled WGS sequence"/>
</dbReference>
<keyword evidence="1" id="KW-0175">Coiled coil</keyword>
<evidence type="ECO:0000313" key="2">
    <source>
        <dbReference type="EMBL" id="OGY89282.1"/>
    </source>
</evidence>
<dbReference type="Pfam" id="PF13207">
    <property type="entry name" value="AAA_17"/>
    <property type="match status" value="1"/>
</dbReference>
<dbReference type="InterPro" id="IPR027417">
    <property type="entry name" value="P-loop_NTPase"/>
</dbReference>
<proteinExistence type="predicted"/>
<dbReference type="AlphaFoldDB" id="A0A1G2BJL1"/>
<organism evidence="2 3">
    <name type="scientific">Candidatus Komeilibacteria bacterium RIFCSPLOWO2_01_FULL_45_10</name>
    <dbReference type="NCBI Taxonomy" id="1798550"/>
    <lineage>
        <taxon>Bacteria</taxon>
        <taxon>Candidatus Komeiliibacteriota</taxon>
    </lineage>
</organism>
<dbReference type="PANTHER" id="PTHR41930">
    <property type="entry name" value="UPF0200 PROTEIN MJ1399"/>
    <property type="match status" value="1"/>
</dbReference>
<dbReference type="EMBL" id="MHKL01000022">
    <property type="protein sequence ID" value="OGY89282.1"/>
    <property type="molecule type" value="Genomic_DNA"/>
</dbReference>
<evidence type="ECO:0000313" key="3">
    <source>
        <dbReference type="Proteomes" id="UP000178849"/>
    </source>
</evidence>
<reference evidence="2 3" key="1">
    <citation type="journal article" date="2016" name="Nat. Commun.">
        <title>Thousands of microbial genomes shed light on interconnected biogeochemical processes in an aquifer system.</title>
        <authorList>
            <person name="Anantharaman K."/>
            <person name="Brown C.T."/>
            <person name="Hug L.A."/>
            <person name="Sharon I."/>
            <person name="Castelle C.J."/>
            <person name="Probst A.J."/>
            <person name="Thomas B.C."/>
            <person name="Singh A."/>
            <person name="Wilkins M.J."/>
            <person name="Karaoz U."/>
            <person name="Brodie E.L."/>
            <person name="Williams K.H."/>
            <person name="Hubbard S.S."/>
            <person name="Banfield J.F."/>
        </authorList>
    </citation>
    <scope>NUCLEOTIDE SEQUENCE [LARGE SCALE GENOMIC DNA]</scope>
</reference>
<feature type="coiled-coil region" evidence="1">
    <location>
        <begin position="137"/>
        <end position="164"/>
    </location>
</feature>
<name>A0A1G2BJL1_9BACT</name>
<dbReference type="SUPFAM" id="SSF52540">
    <property type="entry name" value="P-loop containing nucleoside triphosphate hydrolases"/>
    <property type="match status" value="1"/>
</dbReference>
<sequence length="183" mass="20870">MKKIIIGFIGKLSAGKGTACAYLKEKHQAQVLMFSRILRDILDRLYLPQSRDNMQNLSQSLRETFGQDALAKVIAADAERSEAPMVAIDGIRRPKDMEFLKKSDNFQLVFIEADQKLRYERVLGRGQNAGESQISFEQFKENEKAEAESLIDEVRKEAKFTIANNGTPEELYQQIELILTKIK</sequence>
<evidence type="ECO:0000256" key="1">
    <source>
        <dbReference type="SAM" id="Coils"/>
    </source>
</evidence>
<dbReference type="PANTHER" id="PTHR41930:SF1">
    <property type="entry name" value="DEPHOSPHO-COA KINASE"/>
    <property type="match status" value="1"/>
</dbReference>
<dbReference type="Gene3D" id="3.40.50.300">
    <property type="entry name" value="P-loop containing nucleotide triphosphate hydrolases"/>
    <property type="match status" value="1"/>
</dbReference>
<feature type="non-terminal residue" evidence="2">
    <location>
        <position position="183"/>
    </location>
</feature>
<protein>
    <recommendedName>
        <fullName evidence="4">Dephospho-CoA kinase</fullName>
    </recommendedName>
</protein>
<comment type="caution">
    <text evidence="2">The sequence shown here is derived from an EMBL/GenBank/DDBJ whole genome shotgun (WGS) entry which is preliminary data.</text>
</comment>
<accession>A0A1G2BJL1</accession>